<evidence type="ECO:0000256" key="2">
    <source>
        <dbReference type="ARBA" id="ARBA00022475"/>
    </source>
</evidence>
<dbReference type="RefSeq" id="WP_256311175.1">
    <property type="nucleotide sequence ID" value="NZ_JANGAC010000005.1"/>
</dbReference>
<feature type="transmembrane region" description="Helical" evidence="8">
    <location>
        <begin position="348"/>
        <end position="369"/>
    </location>
</feature>
<feature type="transmembrane region" description="Helical" evidence="8">
    <location>
        <begin position="45"/>
        <end position="68"/>
    </location>
</feature>
<evidence type="ECO:0000313" key="11">
    <source>
        <dbReference type="Proteomes" id="UP001524478"/>
    </source>
</evidence>
<evidence type="ECO:0000313" key="10">
    <source>
        <dbReference type="EMBL" id="MCQ4923134.1"/>
    </source>
</evidence>
<evidence type="ECO:0000256" key="6">
    <source>
        <dbReference type="ARBA" id="ARBA00022989"/>
    </source>
</evidence>
<keyword evidence="7 8" id="KW-0472">Membrane</keyword>
<dbReference type="PANTHER" id="PTHR47019">
    <property type="entry name" value="LIPID II FLIPPASE MURJ"/>
    <property type="match status" value="1"/>
</dbReference>
<proteinExistence type="inferred from homology"/>
<evidence type="ECO:0000256" key="5">
    <source>
        <dbReference type="ARBA" id="ARBA00022984"/>
    </source>
</evidence>
<comment type="pathway">
    <text evidence="8">Cell wall biogenesis; peptidoglycan biosynthesis.</text>
</comment>
<feature type="transmembrane region" description="Helical" evidence="8">
    <location>
        <begin position="185"/>
        <end position="204"/>
    </location>
</feature>
<dbReference type="EMBL" id="JANGAC010000005">
    <property type="protein sequence ID" value="MCQ4923134.1"/>
    <property type="molecule type" value="Genomic_DNA"/>
</dbReference>
<evidence type="ECO:0000256" key="1">
    <source>
        <dbReference type="ARBA" id="ARBA00004651"/>
    </source>
</evidence>
<dbReference type="PIRSF" id="PIRSF002869">
    <property type="entry name" value="MviN"/>
    <property type="match status" value="1"/>
</dbReference>
<dbReference type="Proteomes" id="UP001524478">
    <property type="component" value="Unassembled WGS sequence"/>
</dbReference>
<dbReference type="NCBIfam" id="TIGR01695">
    <property type="entry name" value="murJ_mviN"/>
    <property type="match status" value="1"/>
</dbReference>
<evidence type="ECO:0000256" key="7">
    <source>
        <dbReference type="ARBA" id="ARBA00023136"/>
    </source>
</evidence>
<feature type="transmembrane region" description="Helical" evidence="8">
    <location>
        <begin position="129"/>
        <end position="148"/>
    </location>
</feature>
<feature type="transmembrane region" description="Helical" evidence="8">
    <location>
        <begin position="409"/>
        <end position="426"/>
    </location>
</feature>
<evidence type="ECO:0000256" key="8">
    <source>
        <dbReference type="HAMAP-Rule" id="MF_02078"/>
    </source>
</evidence>
<keyword evidence="11" id="KW-1185">Reference proteome</keyword>
<dbReference type="Pfam" id="PF03023">
    <property type="entry name" value="MurJ"/>
    <property type="match status" value="1"/>
</dbReference>
<feature type="transmembrane region" description="Helical" evidence="8">
    <location>
        <begin position="472"/>
        <end position="494"/>
    </location>
</feature>
<keyword evidence="2 8" id="KW-1003">Cell membrane</keyword>
<evidence type="ECO:0000256" key="9">
    <source>
        <dbReference type="PIRNR" id="PIRNR002869"/>
    </source>
</evidence>
<feature type="transmembrane region" description="Helical" evidence="8">
    <location>
        <begin position="224"/>
        <end position="241"/>
    </location>
</feature>
<feature type="transmembrane region" description="Helical" evidence="8">
    <location>
        <begin position="270"/>
        <end position="290"/>
    </location>
</feature>
<keyword evidence="3 8" id="KW-0812">Transmembrane</keyword>
<protein>
    <recommendedName>
        <fullName evidence="8">Probable lipid II flippase MurJ</fullName>
    </recommendedName>
</protein>
<feature type="transmembrane region" description="Helical" evidence="8">
    <location>
        <begin position="160"/>
        <end position="179"/>
    </location>
</feature>
<comment type="similarity">
    <text evidence="8 9">Belongs to the MurJ/MviN family.</text>
</comment>
<keyword evidence="5 8" id="KW-0573">Peptidoglycan synthesis</keyword>
<comment type="subcellular location">
    <subcellularLocation>
        <location evidence="1 8">Cell membrane</location>
        <topology evidence="1 8">Multi-pass membrane protein</topology>
    </subcellularLocation>
</comment>
<evidence type="ECO:0000256" key="4">
    <source>
        <dbReference type="ARBA" id="ARBA00022960"/>
    </source>
</evidence>
<dbReference type="PRINTS" id="PR01806">
    <property type="entry name" value="VIRFACTRMVIN"/>
</dbReference>
<reference evidence="10 11" key="1">
    <citation type="submission" date="2022-06" db="EMBL/GenBank/DDBJ databases">
        <title>Isolation of gut microbiota from human fecal samples.</title>
        <authorList>
            <person name="Pamer E.G."/>
            <person name="Barat B."/>
            <person name="Waligurski E."/>
            <person name="Medina S."/>
            <person name="Paddock L."/>
            <person name="Mostad J."/>
        </authorList>
    </citation>
    <scope>NUCLEOTIDE SEQUENCE [LARGE SCALE GENOMIC DNA]</scope>
    <source>
        <strain evidence="10 11">DFI.7.95</strain>
    </source>
</reference>
<keyword evidence="8 9" id="KW-0813">Transport</keyword>
<dbReference type="CDD" id="cd13123">
    <property type="entry name" value="MATE_MurJ_like"/>
    <property type="match status" value="1"/>
</dbReference>
<keyword evidence="4 8" id="KW-0133">Cell shape</keyword>
<feature type="transmembrane region" description="Helical" evidence="8">
    <location>
        <begin position="89"/>
        <end position="109"/>
    </location>
</feature>
<gene>
    <name evidence="8 10" type="primary">murJ</name>
    <name evidence="10" type="ORF">NE686_08570</name>
</gene>
<sequence>MKNIGTMKRSTLYIIYFGVITKILLFIKDILTASKIGVNYKMDSYLLALSTIMLITKIVGDGLIVAIIPVLQEIQEKHGEKRRIEYTNNLVNVTVILSFILIIMGYLLAPKIIMIFGPGFKGVELERTIFLYRVGLPIIMVSWIRSIGGGFLQADHAFRAGAKGGVSNAVVYIIYLILFAEKFNLTGLMIVGIIAVISQIYILLKTMEKHGYKYAWKLDLKDKYLLKMVKFLLPILIGVGVNEVNNSIDNAIASTLPIGSIAELSYANEIVNLFLGLFITTIVTVIFPVLSESHSKKDIENLKAGINHGIVVLSKVAIPVSIILMTMAEPIVKTVFERGAFNAEASFFTAAALAYYAMGLTAMSFIPLITRAYYSIHDMKTPVIISFLALVVNVIIDLLLAPIMGARGVALGTSISVILAAIIGIHDLNRRLQFTERKAIRGILVKFSVAAVIMTTGILLTYGAFATSLDNVFLHNVITVGLSIVVGLGLYILVCKVLEPINLYY</sequence>
<feature type="transmembrane region" description="Helical" evidence="8">
    <location>
        <begin position="381"/>
        <end position="403"/>
    </location>
</feature>
<feature type="transmembrane region" description="Helical" evidence="8">
    <location>
        <begin position="447"/>
        <end position="466"/>
    </location>
</feature>
<comment type="caution">
    <text evidence="10">The sequence shown here is derived from an EMBL/GenBank/DDBJ whole genome shotgun (WGS) entry which is preliminary data.</text>
</comment>
<keyword evidence="6 8" id="KW-1133">Transmembrane helix</keyword>
<accession>A0ABT1S9K3</accession>
<organism evidence="10 11">
    <name type="scientific">Tissierella carlieri</name>
    <dbReference type="NCBI Taxonomy" id="689904"/>
    <lineage>
        <taxon>Bacteria</taxon>
        <taxon>Bacillati</taxon>
        <taxon>Bacillota</taxon>
        <taxon>Tissierellia</taxon>
        <taxon>Tissierellales</taxon>
        <taxon>Tissierellaceae</taxon>
        <taxon>Tissierella</taxon>
    </lineage>
</organism>
<feature type="transmembrane region" description="Helical" evidence="8">
    <location>
        <begin position="12"/>
        <end position="33"/>
    </location>
</feature>
<dbReference type="InterPro" id="IPR004268">
    <property type="entry name" value="MurJ"/>
</dbReference>
<comment type="function">
    <text evidence="8 9">Involved in peptidoglycan biosynthesis. Transports lipid-linked peptidoglycan precursors from the inner to the outer leaflet of the cytoplasmic membrane.</text>
</comment>
<dbReference type="PANTHER" id="PTHR47019:SF1">
    <property type="entry name" value="LIPID II FLIPPASE MURJ"/>
    <property type="match status" value="1"/>
</dbReference>
<feature type="transmembrane region" description="Helical" evidence="8">
    <location>
        <begin position="310"/>
        <end position="328"/>
    </location>
</feature>
<dbReference type="HAMAP" id="MF_02078">
    <property type="entry name" value="MurJ_MviN"/>
    <property type="match status" value="1"/>
</dbReference>
<evidence type="ECO:0000256" key="3">
    <source>
        <dbReference type="ARBA" id="ARBA00022692"/>
    </source>
</evidence>
<dbReference type="InterPro" id="IPR051050">
    <property type="entry name" value="Lipid_II_flippase_MurJ/MviN"/>
</dbReference>
<keyword evidence="8 9" id="KW-0961">Cell wall biogenesis/degradation</keyword>
<name>A0ABT1S9K3_9FIRM</name>